<evidence type="ECO:0000259" key="5">
    <source>
        <dbReference type="PROSITE" id="PS51007"/>
    </source>
</evidence>
<evidence type="ECO:0000256" key="2">
    <source>
        <dbReference type="ARBA" id="ARBA00022723"/>
    </source>
</evidence>
<dbReference type="GO" id="GO:0020037">
    <property type="term" value="F:heme binding"/>
    <property type="evidence" value="ECO:0007669"/>
    <property type="project" value="InterPro"/>
</dbReference>
<dbReference type="InterPro" id="IPR013427">
    <property type="entry name" value="Haem-bd_dom_put"/>
</dbReference>
<feature type="domain" description="Cytochrome c" evidence="5">
    <location>
        <begin position="856"/>
        <end position="989"/>
    </location>
</feature>
<dbReference type="PANTHER" id="PTHR33546">
    <property type="entry name" value="LARGE, MULTIFUNCTIONAL SECRETED PROTEIN-RELATED"/>
    <property type="match status" value="1"/>
</dbReference>
<evidence type="ECO:0000256" key="4">
    <source>
        <dbReference type="PROSITE-ProRule" id="PRU00433"/>
    </source>
</evidence>
<protein>
    <submittedName>
        <fullName evidence="6">C-type cytochrome</fullName>
    </submittedName>
</protein>
<dbReference type="NCBIfam" id="TIGR02604">
    <property type="entry name" value="Piru_Ver_Nterm"/>
    <property type="match status" value="1"/>
</dbReference>
<reference evidence="6 7" key="1">
    <citation type="submission" date="2019-05" db="EMBL/GenBank/DDBJ databases">
        <title>Panacibacter sp. strain 17mud1-8 Genome sequencing and assembly.</title>
        <authorList>
            <person name="Chhetri G."/>
        </authorList>
    </citation>
    <scope>NUCLEOTIDE SEQUENCE [LARGE SCALE GENOMIC DNA]</scope>
    <source>
        <strain evidence="6 7">17mud1-8</strain>
    </source>
</reference>
<dbReference type="NCBIfam" id="TIGR02603">
    <property type="entry name" value="CxxCH_TIGR02603"/>
    <property type="match status" value="1"/>
</dbReference>
<dbReference type="Gene3D" id="1.25.10.10">
    <property type="entry name" value="Leucine-rich Repeat Variant"/>
    <property type="match status" value="1"/>
</dbReference>
<accession>A0A4U3L4U6</accession>
<dbReference type="Gene3D" id="2.120.10.30">
    <property type="entry name" value="TolB, C-terminal domain"/>
    <property type="match status" value="1"/>
</dbReference>
<dbReference type="InterPro" id="IPR036909">
    <property type="entry name" value="Cyt_c-like_dom_sf"/>
</dbReference>
<comment type="caution">
    <text evidence="6">The sequence shown here is derived from an EMBL/GenBank/DDBJ whole genome shotgun (WGS) entry which is preliminary data.</text>
</comment>
<dbReference type="InterPro" id="IPR009056">
    <property type="entry name" value="Cyt_c-like_dom"/>
</dbReference>
<dbReference type="SUPFAM" id="SSF46626">
    <property type="entry name" value="Cytochrome c"/>
    <property type="match status" value="1"/>
</dbReference>
<dbReference type="InterPro" id="IPR011042">
    <property type="entry name" value="6-blade_b-propeller_TolB-like"/>
</dbReference>
<sequence>MGAGCKEKTTINEGKGPIKPEKAIATFQLEPGFKIELVASEPLVADPVDMEIDEYGRMYVVEMHGYPLDKSGIGDIKILSDADGDGRMDKSVVFADKLVLPFGIMRWKKGLLVADAPNILYFEDTNGDNKADIRDTVLTGFAFSNAQMNAGNPLYRLDNWIYLTSESGGTYNIYKKEFGYLGSDIYFLHHKEAPRLKLEGTGRTVRFRPDQHQLQLTSGVTQFGHDFDQWGHHLLGDNSNHIYEEVIAAPYLQRNPDLLVSSSTQTLTDHGSDVYPITQNPKRQILTAAGVFTSACGNTVYTGGAFPAPFNKNVTFVAEPVSNLVHADILKDSGATFVASRVGREHKEFLASTDAWFRPVNMYVGPDGALYVLDYYRQIIEHPEWMSEEAIKAGGLYNGMDKGRIYRISATNGKPATWTKGLRLGDASSEELVKELANENRWWRLNAQRLLVDRADKGAIPALMQMAKNPAAAMGRLHALWTLEGMGALNAALIQTALHDSVAGIRANAIKLAELHLSSSPQLASALLGLQNDRDPKVKFQLLCTIGYLNTEEAARVREKLLFQNLKDNWFQIAALSAASSQTASLLKAVMAKYNPQEPAYNSLIQRLTAMIGGSGEIEHIRSLIKKATLASSEKQAWQPAVLEGLTEGLERREKASGLKDEQSILVDAFFNHPSADVRNAALHLLKVVGIQDDQLSKASMEKAVSTIENRNLPDEKRVEAIHFLALRDPSANATLLKQLIVPQEHSSVQLAALNILSLAPDSVVTGFVLAQWPVLTPELRDAGINTFLTSPGRVTVLLDAIDSGKVQKESIGFLQGVELMTQGDEKLRKRARSIFAHNDEEKVNKAYQQALQLKGDAVKGRKLFIQSCALCHKRGDIGASFGPNLGTVSQWPPEGIMANILAPNLSIAAGYELWVVELNNGQSVQGIIASETPAAITLKNAGKGEKVIKRSDIKSLHSLPISAMPAGLEKNINQQEMADLIAFLRQNE</sequence>
<evidence type="ECO:0000313" key="6">
    <source>
        <dbReference type="EMBL" id="TKK68676.1"/>
    </source>
</evidence>
<keyword evidence="7" id="KW-1185">Reference proteome</keyword>
<organism evidence="6 7">
    <name type="scientific">Ilyomonas limi</name>
    <dbReference type="NCBI Taxonomy" id="2575867"/>
    <lineage>
        <taxon>Bacteria</taxon>
        <taxon>Pseudomonadati</taxon>
        <taxon>Bacteroidota</taxon>
        <taxon>Chitinophagia</taxon>
        <taxon>Chitinophagales</taxon>
        <taxon>Chitinophagaceae</taxon>
        <taxon>Ilyomonas</taxon>
    </lineage>
</organism>
<dbReference type="AlphaFoldDB" id="A0A4U3L4U6"/>
<dbReference type="SUPFAM" id="SSF50952">
    <property type="entry name" value="Soluble quinoprotein glucose dehydrogenase"/>
    <property type="match status" value="1"/>
</dbReference>
<dbReference type="OrthoDB" id="9808161at2"/>
<dbReference type="InterPro" id="IPR016024">
    <property type="entry name" value="ARM-type_fold"/>
</dbReference>
<dbReference type="PROSITE" id="PS51007">
    <property type="entry name" value="CYTC"/>
    <property type="match status" value="1"/>
</dbReference>
<dbReference type="InterPro" id="IPR013428">
    <property type="entry name" value="Membrane-bound_put_N"/>
</dbReference>
<gene>
    <name evidence="6" type="ORF">FC093_10120</name>
</gene>
<dbReference type="SUPFAM" id="SSF48371">
    <property type="entry name" value="ARM repeat"/>
    <property type="match status" value="2"/>
</dbReference>
<keyword evidence="3 4" id="KW-0408">Iron</keyword>
<dbReference type="InterPro" id="IPR011041">
    <property type="entry name" value="Quinoprot_gluc/sorb_DH_b-prop"/>
</dbReference>
<evidence type="ECO:0000313" key="7">
    <source>
        <dbReference type="Proteomes" id="UP000305848"/>
    </source>
</evidence>
<dbReference type="Proteomes" id="UP000305848">
    <property type="component" value="Unassembled WGS sequence"/>
</dbReference>
<dbReference type="EMBL" id="SZQL01000007">
    <property type="protein sequence ID" value="TKK68676.1"/>
    <property type="molecule type" value="Genomic_DNA"/>
</dbReference>
<evidence type="ECO:0000256" key="1">
    <source>
        <dbReference type="ARBA" id="ARBA00022617"/>
    </source>
</evidence>
<dbReference type="PANTHER" id="PTHR33546:SF1">
    <property type="entry name" value="LARGE, MULTIFUNCTIONAL SECRETED PROTEIN"/>
    <property type="match status" value="1"/>
</dbReference>
<dbReference type="Gene3D" id="1.10.760.10">
    <property type="entry name" value="Cytochrome c-like domain"/>
    <property type="match status" value="1"/>
</dbReference>
<dbReference type="GO" id="GO:0009055">
    <property type="term" value="F:electron transfer activity"/>
    <property type="evidence" value="ECO:0007669"/>
    <property type="project" value="InterPro"/>
</dbReference>
<name>A0A4U3L4U6_9BACT</name>
<keyword evidence="1 4" id="KW-0349">Heme</keyword>
<dbReference type="Pfam" id="PF23500">
    <property type="entry name" value="DUF7133"/>
    <property type="match status" value="1"/>
</dbReference>
<dbReference type="InterPro" id="IPR055557">
    <property type="entry name" value="DUF7133"/>
</dbReference>
<keyword evidence="2 4" id="KW-0479">Metal-binding</keyword>
<evidence type="ECO:0000256" key="3">
    <source>
        <dbReference type="ARBA" id="ARBA00023004"/>
    </source>
</evidence>
<proteinExistence type="predicted"/>
<dbReference type="GO" id="GO:0046872">
    <property type="term" value="F:metal ion binding"/>
    <property type="evidence" value="ECO:0007669"/>
    <property type="project" value="UniProtKB-KW"/>
</dbReference>
<dbReference type="InterPro" id="IPR011989">
    <property type="entry name" value="ARM-like"/>
</dbReference>